<name>S8EG33_FOMSC</name>
<protein>
    <submittedName>
        <fullName evidence="2">Uncharacterized protein</fullName>
    </submittedName>
</protein>
<dbReference type="EMBL" id="KE504131">
    <property type="protein sequence ID" value="EPT03238.1"/>
    <property type="molecule type" value="Genomic_DNA"/>
</dbReference>
<evidence type="ECO:0000313" key="2">
    <source>
        <dbReference type="EMBL" id="EPT03238.1"/>
    </source>
</evidence>
<feature type="compositionally biased region" description="Basic residues" evidence="1">
    <location>
        <begin position="17"/>
        <end position="28"/>
    </location>
</feature>
<feature type="compositionally biased region" description="Low complexity" evidence="1">
    <location>
        <begin position="1"/>
        <end position="16"/>
    </location>
</feature>
<evidence type="ECO:0000256" key="1">
    <source>
        <dbReference type="SAM" id="MobiDB-lite"/>
    </source>
</evidence>
<sequence>MPGPGAKALAAAANAARHSKATRHRPGKATRAGARLPPQSSAEANPSRPTDTGKRAQPEPKVGEPDDTAHAEKHPDGQAKIPIKAVKKVYGDGSHIPLQAYAEAGVDTRRGREALVTPGDVERANEEWDMRAVLHDIDTQWGAIPGGGAYKESNCYFGPGVYDFD</sequence>
<dbReference type="Proteomes" id="UP000015241">
    <property type="component" value="Unassembled WGS sequence"/>
</dbReference>
<feature type="compositionally biased region" description="Basic and acidic residues" evidence="1">
    <location>
        <begin position="51"/>
        <end position="77"/>
    </location>
</feature>
<keyword evidence="3" id="KW-1185">Reference proteome</keyword>
<dbReference type="HOGENOM" id="CLU_1610782_0_0_1"/>
<feature type="region of interest" description="Disordered" evidence="1">
    <location>
        <begin position="1"/>
        <end position="82"/>
    </location>
</feature>
<feature type="compositionally biased region" description="Polar residues" evidence="1">
    <location>
        <begin position="38"/>
        <end position="50"/>
    </location>
</feature>
<organism evidence="2 3">
    <name type="scientific">Fomitopsis schrenkii</name>
    <name type="common">Brown rot fungus</name>
    <dbReference type="NCBI Taxonomy" id="2126942"/>
    <lineage>
        <taxon>Eukaryota</taxon>
        <taxon>Fungi</taxon>
        <taxon>Dikarya</taxon>
        <taxon>Basidiomycota</taxon>
        <taxon>Agaricomycotina</taxon>
        <taxon>Agaricomycetes</taxon>
        <taxon>Polyporales</taxon>
        <taxon>Fomitopsis</taxon>
    </lineage>
</organism>
<dbReference type="eggNOG" id="ENOG502RNYF">
    <property type="taxonomic scope" value="Eukaryota"/>
</dbReference>
<evidence type="ECO:0000313" key="3">
    <source>
        <dbReference type="Proteomes" id="UP000015241"/>
    </source>
</evidence>
<dbReference type="InParanoid" id="S8EG33"/>
<dbReference type="OrthoDB" id="2742797at2759"/>
<accession>S8EG33</accession>
<reference evidence="2 3" key="1">
    <citation type="journal article" date="2012" name="Science">
        <title>The Paleozoic origin of enzymatic lignin decomposition reconstructed from 31 fungal genomes.</title>
        <authorList>
            <person name="Floudas D."/>
            <person name="Binder M."/>
            <person name="Riley R."/>
            <person name="Barry K."/>
            <person name="Blanchette R.A."/>
            <person name="Henrissat B."/>
            <person name="Martinez A.T."/>
            <person name="Otillar R."/>
            <person name="Spatafora J.W."/>
            <person name="Yadav J.S."/>
            <person name="Aerts A."/>
            <person name="Benoit I."/>
            <person name="Boyd A."/>
            <person name="Carlson A."/>
            <person name="Copeland A."/>
            <person name="Coutinho P.M."/>
            <person name="de Vries R.P."/>
            <person name="Ferreira P."/>
            <person name="Findley K."/>
            <person name="Foster B."/>
            <person name="Gaskell J."/>
            <person name="Glotzer D."/>
            <person name="Gorecki P."/>
            <person name="Heitman J."/>
            <person name="Hesse C."/>
            <person name="Hori C."/>
            <person name="Igarashi K."/>
            <person name="Jurgens J.A."/>
            <person name="Kallen N."/>
            <person name="Kersten P."/>
            <person name="Kohler A."/>
            <person name="Kuees U."/>
            <person name="Kumar T.K.A."/>
            <person name="Kuo A."/>
            <person name="LaButti K."/>
            <person name="Larrondo L.F."/>
            <person name="Lindquist E."/>
            <person name="Ling A."/>
            <person name="Lombard V."/>
            <person name="Lucas S."/>
            <person name="Lundell T."/>
            <person name="Martin R."/>
            <person name="McLaughlin D.J."/>
            <person name="Morgenstern I."/>
            <person name="Morin E."/>
            <person name="Murat C."/>
            <person name="Nagy L.G."/>
            <person name="Nolan M."/>
            <person name="Ohm R.A."/>
            <person name="Patyshakuliyeva A."/>
            <person name="Rokas A."/>
            <person name="Ruiz-Duenas F.J."/>
            <person name="Sabat G."/>
            <person name="Salamov A."/>
            <person name="Samejima M."/>
            <person name="Schmutz J."/>
            <person name="Slot J.C."/>
            <person name="St John F."/>
            <person name="Stenlid J."/>
            <person name="Sun H."/>
            <person name="Sun S."/>
            <person name="Syed K."/>
            <person name="Tsang A."/>
            <person name="Wiebenga A."/>
            <person name="Young D."/>
            <person name="Pisabarro A."/>
            <person name="Eastwood D.C."/>
            <person name="Martin F."/>
            <person name="Cullen D."/>
            <person name="Grigoriev I.V."/>
            <person name="Hibbett D.S."/>
        </authorList>
    </citation>
    <scope>NUCLEOTIDE SEQUENCE</scope>
    <source>
        <strain evidence="3">FP-58527</strain>
    </source>
</reference>
<gene>
    <name evidence="2" type="ORF">FOMPIDRAFT_90961</name>
</gene>
<proteinExistence type="predicted"/>
<dbReference type="AlphaFoldDB" id="S8EG33"/>